<dbReference type="Proteomes" id="UP001231189">
    <property type="component" value="Unassembled WGS sequence"/>
</dbReference>
<evidence type="ECO:0000313" key="3">
    <source>
        <dbReference type="Proteomes" id="UP001231189"/>
    </source>
</evidence>
<comment type="caution">
    <text evidence="2">The sequence shown here is derived from an EMBL/GenBank/DDBJ whole genome shotgun (WGS) entry which is preliminary data.</text>
</comment>
<keyword evidence="3" id="KW-1185">Reference proteome</keyword>
<evidence type="ECO:0000313" key="2">
    <source>
        <dbReference type="EMBL" id="KAK1628376.1"/>
    </source>
</evidence>
<gene>
    <name evidence="2" type="ORF">QYE76_002691</name>
</gene>
<proteinExistence type="predicted"/>
<feature type="compositionally biased region" description="Basic and acidic residues" evidence="1">
    <location>
        <begin position="375"/>
        <end position="388"/>
    </location>
</feature>
<name>A0AAD8RR55_LOLMU</name>
<organism evidence="2 3">
    <name type="scientific">Lolium multiflorum</name>
    <name type="common">Italian ryegrass</name>
    <name type="synonym">Lolium perenne subsp. multiflorum</name>
    <dbReference type="NCBI Taxonomy" id="4521"/>
    <lineage>
        <taxon>Eukaryota</taxon>
        <taxon>Viridiplantae</taxon>
        <taxon>Streptophyta</taxon>
        <taxon>Embryophyta</taxon>
        <taxon>Tracheophyta</taxon>
        <taxon>Spermatophyta</taxon>
        <taxon>Magnoliopsida</taxon>
        <taxon>Liliopsida</taxon>
        <taxon>Poales</taxon>
        <taxon>Poaceae</taxon>
        <taxon>BOP clade</taxon>
        <taxon>Pooideae</taxon>
        <taxon>Poodae</taxon>
        <taxon>Poeae</taxon>
        <taxon>Poeae Chloroplast Group 2 (Poeae type)</taxon>
        <taxon>Loliodinae</taxon>
        <taxon>Loliinae</taxon>
        <taxon>Lolium</taxon>
    </lineage>
</organism>
<evidence type="ECO:0008006" key="4">
    <source>
        <dbReference type="Google" id="ProtNLM"/>
    </source>
</evidence>
<dbReference type="PANTHER" id="PTHR10775">
    <property type="entry name" value="OS08G0208400 PROTEIN"/>
    <property type="match status" value="1"/>
</dbReference>
<accession>A0AAD8RR55</accession>
<dbReference type="AlphaFoldDB" id="A0AAD8RR55"/>
<reference evidence="2" key="1">
    <citation type="submission" date="2023-07" db="EMBL/GenBank/DDBJ databases">
        <title>A chromosome-level genome assembly of Lolium multiflorum.</title>
        <authorList>
            <person name="Chen Y."/>
            <person name="Copetti D."/>
            <person name="Kolliker R."/>
            <person name="Studer B."/>
        </authorList>
    </citation>
    <scope>NUCLEOTIDE SEQUENCE</scope>
    <source>
        <strain evidence="2">02402/16</strain>
        <tissue evidence="2">Leaf</tissue>
    </source>
</reference>
<protein>
    <recommendedName>
        <fullName evidence="4">Transposase</fullName>
    </recommendedName>
</protein>
<sequence length="397" mass="46256">MPSVQHRLEFLWLNKGRKYVAFDTNRQYLKRRHPFREDKKNFKKGKVVHEVTEVPKFDGIVVDAELRALVPAASEVGHQFEGYGVTHNWTHEAALTKLEYYKDLELPHNIDVMHTVKNVAESLFHTCLNIPGKSKDNVKARVDVEKLCDRKKLHMQRPTGRRKNWFKPHADFCLDSIQKKEAFRWLKYVVMFPDGYCSNMIKGVNLSTGKVTGLKSHDYHIWIERLMPVILRGYLPEKIWRVLAELSHFFRTLCAKQICPMVIEKLQVQKAALNGWEVVFQVSPHGNLPIPSEDDYNNIDPVTYEGIFYQEEEDFGHFELECVLEEDLRNENDAEPRGESAVDLKDIDMLEKLQVEDDSDDEPAPIYQAPTYYSKDSDSDSDKEKENEIVNEIDDGW</sequence>
<dbReference type="EMBL" id="JAUUTY010000005">
    <property type="protein sequence ID" value="KAK1628376.1"/>
    <property type="molecule type" value="Genomic_DNA"/>
</dbReference>
<feature type="region of interest" description="Disordered" evidence="1">
    <location>
        <begin position="352"/>
        <end position="397"/>
    </location>
</feature>
<dbReference type="PANTHER" id="PTHR10775:SF185">
    <property type="entry name" value="OS08G0208400 PROTEIN"/>
    <property type="match status" value="1"/>
</dbReference>
<evidence type="ECO:0000256" key="1">
    <source>
        <dbReference type="SAM" id="MobiDB-lite"/>
    </source>
</evidence>